<dbReference type="AlphaFoldDB" id="A0A8T0XJL4"/>
<gene>
    <name evidence="1" type="ORF">PVAP13_1KG150800</name>
</gene>
<evidence type="ECO:0000313" key="1">
    <source>
        <dbReference type="EMBL" id="KAG2657514.1"/>
    </source>
</evidence>
<protein>
    <submittedName>
        <fullName evidence="1">Uncharacterized protein</fullName>
    </submittedName>
</protein>
<organism evidence="1 2">
    <name type="scientific">Panicum virgatum</name>
    <name type="common">Blackwell switchgrass</name>
    <dbReference type="NCBI Taxonomy" id="38727"/>
    <lineage>
        <taxon>Eukaryota</taxon>
        <taxon>Viridiplantae</taxon>
        <taxon>Streptophyta</taxon>
        <taxon>Embryophyta</taxon>
        <taxon>Tracheophyta</taxon>
        <taxon>Spermatophyta</taxon>
        <taxon>Magnoliopsida</taxon>
        <taxon>Liliopsida</taxon>
        <taxon>Poales</taxon>
        <taxon>Poaceae</taxon>
        <taxon>PACMAD clade</taxon>
        <taxon>Panicoideae</taxon>
        <taxon>Panicodae</taxon>
        <taxon>Paniceae</taxon>
        <taxon>Panicinae</taxon>
        <taxon>Panicum</taxon>
        <taxon>Panicum sect. Hiantes</taxon>
    </lineage>
</organism>
<proteinExistence type="predicted"/>
<comment type="caution">
    <text evidence="1">The sequence shown here is derived from an EMBL/GenBank/DDBJ whole genome shotgun (WGS) entry which is preliminary data.</text>
</comment>
<accession>A0A8T0XJL4</accession>
<dbReference type="EMBL" id="CM029037">
    <property type="protein sequence ID" value="KAG2657514.1"/>
    <property type="molecule type" value="Genomic_DNA"/>
</dbReference>
<sequence>MRCCKLQQEVTNARACPRVKGTRDHRKASRAHRAHEWVGRGENIGKENLGCTLDDEPAAMNCNLSACMPSSAVRMLHCWKEQDMHSRKSVQHTQASAEE</sequence>
<name>A0A8T0XJL4_PANVG</name>
<keyword evidence="2" id="KW-1185">Reference proteome</keyword>
<dbReference type="Proteomes" id="UP000823388">
    <property type="component" value="Chromosome 1K"/>
</dbReference>
<reference evidence="1" key="1">
    <citation type="submission" date="2020-05" db="EMBL/GenBank/DDBJ databases">
        <title>WGS assembly of Panicum virgatum.</title>
        <authorList>
            <person name="Lovell J.T."/>
            <person name="Jenkins J."/>
            <person name="Shu S."/>
            <person name="Juenger T.E."/>
            <person name="Schmutz J."/>
        </authorList>
    </citation>
    <scope>NUCLEOTIDE SEQUENCE</scope>
    <source>
        <strain evidence="1">AP13</strain>
    </source>
</reference>
<evidence type="ECO:0000313" key="2">
    <source>
        <dbReference type="Proteomes" id="UP000823388"/>
    </source>
</evidence>